<reference evidence="9 10" key="1">
    <citation type="journal article" date="2013" name="Front. Plant Sci.">
        <title>The Reference Genome of the Halophytic Plant Eutrema salsugineum.</title>
        <authorList>
            <person name="Yang R."/>
            <person name="Jarvis D.E."/>
            <person name="Chen H."/>
            <person name="Beilstein M.A."/>
            <person name="Grimwood J."/>
            <person name="Jenkins J."/>
            <person name="Shu S."/>
            <person name="Prochnik S."/>
            <person name="Xin M."/>
            <person name="Ma C."/>
            <person name="Schmutz J."/>
            <person name="Wing R.A."/>
            <person name="Mitchell-Olds T."/>
            <person name="Schumaker K.S."/>
            <person name="Wang X."/>
        </authorList>
    </citation>
    <scope>NUCLEOTIDE SEQUENCE [LARGE SCALE GENOMIC DNA]</scope>
</reference>
<comment type="subcellular location">
    <subcellularLocation>
        <location evidence="1">Nucleus</location>
    </subcellularLocation>
</comment>
<evidence type="ECO:0000256" key="7">
    <source>
        <dbReference type="SAM" id="MobiDB-lite"/>
    </source>
</evidence>
<evidence type="ECO:0000259" key="8">
    <source>
        <dbReference type="PROSITE" id="PS50863"/>
    </source>
</evidence>
<dbReference type="Gene3D" id="2.40.330.10">
    <property type="entry name" value="DNA-binding pseudobarrel domain"/>
    <property type="match status" value="3"/>
</dbReference>
<evidence type="ECO:0000256" key="3">
    <source>
        <dbReference type="ARBA" id="ARBA00023015"/>
    </source>
</evidence>
<feature type="region of interest" description="Disordered" evidence="7">
    <location>
        <begin position="239"/>
        <end position="269"/>
    </location>
</feature>
<keyword evidence="5" id="KW-0804">Transcription</keyword>
<protein>
    <recommendedName>
        <fullName evidence="8">TF-B3 domain-containing protein</fullName>
    </recommendedName>
</protein>
<dbReference type="CDD" id="cd10017">
    <property type="entry name" value="B3_DNA"/>
    <property type="match status" value="3"/>
</dbReference>
<dbReference type="PROSITE" id="PS50863">
    <property type="entry name" value="B3"/>
    <property type="match status" value="3"/>
</dbReference>
<dbReference type="KEGG" id="eus:EUTSA_v10028240mg"/>
<dbReference type="AlphaFoldDB" id="V4NLN8"/>
<dbReference type="InterPro" id="IPR003340">
    <property type="entry name" value="B3_DNA-bd"/>
</dbReference>
<dbReference type="GO" id="GO:0003677">
    <property type="term" value="F:DNA binding"/>
    <property type="evidence" value="ECO:0007669"/>
    <property type="project" value="UniProtKB-KW"/>
</dbReference>
<dbReference type="Gramene" id="ESQ47336">
    <property type="protein sequence ID" value="ESQ47336"/>
    <property type="gene ID" value="EUTSA_v10028240mg"/>
</dbReference>
<dbReference type="PANTHER" id="PTHR31674">
    <property type="entry name" value="B3 DOMAIN-CONTAINING PROTEIN REM-LIKE 3-RELATED"/>
    <property type="match status" value="1"/>
</dbReference>
<evidence type="ECO:0000256" key="4">
    <source>
        <dbReference type="ARBA" id="ARBA00023125"/>
    </source>
</evidence>
<feature type="compositionally biased region" description="Basic and acidic residues" evidence="7">
    <location>
        <begin position="259"/>
        <end position="269"/>
    </location>
</feature>
<evidence type="ECO:0000313" key="10">
    <source>
        <dbReference type="Proteomes" id="UP000030689"/>
    </source>
</evidence>
<dbReference type="SUPFAM" id="SSF101936">
    <property type="entry name" value="DNA-binding pseudobarrel domain"/>
    <property type="match status" value="3"/>
</dbReference>
<accession>V4NLN8</accession>
<dbReference type="InterPro" id="IPR015300">
    <property type="entry name" value="DNA-bd_pseudobarrel_sf"/>
</dbReference>
<gene>
    <name evidence="9" type="ORF">EUTSA_v10028240mg</name>
</gene>
<keyword evidence="6" id="KW-0539">Nucleus</keyword>
<dbReference type="GO" id="GO:0005634">
    <property type="term" value="C:nucleus"/>
    <property type="evidence" value="ECO:0007669"/>
    <property type="project" value="UniProtKB-SubCell"/>
</dbReference>
<organism evidence="9 10">
    <name type="scientific">Eutrema salsugineum</name>
    <name type="common">Saltwater cress</name>
    <name type="synonym">Sisymbrium salsugineum</name>
    <dbReference type="NCBI Taxonomy" id="72664"/>
    <lineage>
        <taxon>Eukaryota</taxon>
        <taxon>Viridiplantae</taxon>
        <taxon>Streptophyta</taxon>
        <taxon>Embryophyta</taxon>
        <taxon>Tracheophyta</taxon>
        <taxon>Spermatophyta</taxon>
        <taxon>Magnoliopsida</taxon>
        <taxon>eudicotyledons</taxon>
        <taxon>Gunneridae</taxon>
        <taxon>Pentapetalae</taxon>
        <taxon>rosids</taxon>
        <taxon>malvids</taxon>
        <taxon>Brassicales</taxon>
        <taxon>Brassicaceae</taxon>
        <taxon>Eutremeae</taxon>
        <taxon>Eutrema</taxon>
    </lineage>
</organism>
<dbReference type="SMART" id="SM01019">
    <property type="entry name" value="B3"/>
    <property type="match status" value="3"/>
</dbReference>
<keyword evidence="4" id="KW-0238">DNA-binding</keyword>
<proteinExistence type="predicted"/>
<feature type="domain" description="TF-B3" evidence="8">
    <location>
        <begin position="284"/>
        <end position="380"/>
    </location>
</feature>
<dbReference type="Proteomes" id="UP000030689">
    <property type="component" value="Unassembled WGS sequence"/>
</dbReference>
<feature type="non-terminal residue" evidence="9">
    <location>
        <position position="385"/>
    </location>
</feature>
<dbReference type="OMA" id="GWRELCD"/>
<dbReference type="STRING" id="72664.V4NLN8"/>
<evidence type="ECO:0000313" key="9">
    <source>
        <dbReference type="EMBL" id="ESQ47336.1"/>
    </source>
</evidence>
<evidence type="ECO:0000256" key="5">
    <source>
        <dbReference type="ARBA" id="ARBA00023163"/>
    </source>
</evidence>
<keyword evidence="3" id="KW-0805">Transcription regulation</keyword>
<evidence type="ECO:0000256" key="1">
    <source>
        <dbReference type="ARBA" id="ARBA00004123"/>
    </source>
</evidence>
<dbReference type="FunFam" id="2.40.330.10:FF:000009">
    <property type="entry name" value="Transcriptional factor B3 family protein"/>
    <property type="match status" value="1"/>
</dbReference>
<feature type="domain" description="TF-B3" evidence="8">
    <location>
        <begin position="145"/>
        <end position="245"/>
    </location>
</feature>
<dbReference type="Pfam" id="PF02362">
    <property type="entry name" value="B3"/>
    <property type="match status" value="3"/>
</dbReference>
<evidence type="ECO:0000256" key="2">
    <source>
        <dbReference type="ARBA" id="ARBA00022737"/>
    </source>
</evidence>
<sequence>MAYSISSSSLANPHFFQPMLPGFNTHLSIPVAFYTKHLQGREEGNEVELRVDVTEITWKVKIEGRRLTKGWENFTAANDLRVGDFLVFRHEGNLVFHVTPFGPSCCELIYSQEEEDEKNTKHKTGKLKVKKIPKQECSSSDSDTSFVVPVTASNLRLDGFHLPKSFTTSSGLSTLCQEIILMDEKGRSSTLEMTYHNSTKRFHVRRGWRAFCCANELKTGCILRLMFFGNGAKPIPRMIPVERDEKDDDIGKHSKKKKDNLEVEHESVDEKKNVEPLSLSDNYSFVVPVTVCNLRDDRLFLPVKLSKSNILNESCQEISLMNKQGRTWTLSLKYRKSSNQFCITHGWKSFCHANGQKAGCSILFKLIRNRTGPVLIMTSEASTSK</sequence>
<name>V4NLN8_EUTSA</name>
<keyword evidence="10" id="KW-1185">Reference proteome</keyword>
<dbReference type="InterPro" id="IPR039218">
    <property type="entry name" value="REM_fam"/>
</dbReference>
<dbReference type="EMBL" id="KI517416">
    <property type="protein sequence ID" value="ESQ47336.1"/>
    <property type="molecule type" value="Genomic_DNA"/>
</dbReference>
<feature type="compositionally biased region" description="Basic and acidic residues" evidence="7">
    <location>
        <begin position="240"/>
        <end position="252"/>
    </location>
</feature>
<dbReference type="OrthoDB" id="1109907at2759"/>
<feature type="domain" description="TF-B3" evidence="8">
    <location>
        <begin position="12"/>
        <end position="104"/>
    </location>
</feature>
<keyword evidence="2" id="KW-0677">Repeat</keyword>
<dbReference type="PANTHER" id="PTHR31674:SF96">
    <property type="entry name" value="B3 DOMAIN-CONTAINING PROTEIN REM-LIKE 3-RELATED"/>
    <property type="match status" value="1"/>
</dbReference>
<evidence type="ECO:0000256" key="6">
    <source>
        <dbReference type="ARBA" id="ARBA00023242"/>
    </source>
</evidence>